<proteinExistence type="predicted"/>
<dbReference type="EMBL" id="MW269554">
    <property type="protein sequence ID" value="QPZ53261.1"/>
    <property type="molecule type" value="Genomic_DNA"/>
</dbReference>
<reference evidence="1 2" key="1">
    <citation type="submission" date="2020-11" db="EMBL/GenBank/DDBJ databases">
        <title>Complete Genome Sequence of Achromobacter phage vB_AchrS_AchV4.</title>
        <authorList>
            <person name="Kaliniene L."/>
            <person name="Noreika A."/>
            <person name="Meskys R."/>
        </authorList>
    </citation>
    <scope>NUCLEOTIDE SEQUENCE [LARGE SCALE GENOMIC DNA]</scope>
</reference>
<name>A0A7T3U7C4_9CAUD</name>
<organism evidence="1 2">
    <name type="scientific">Achromobacter phage vB_AchrS_AchV4</name>
    <dbReference type="NCBI Taxonomy" id="2796514"/>
    <lineage>
        <taxon>Viruses</taxon>
        <taxon>Duplodnaviria</taxon>
        <taxon>Heunggongvirae</taxon>
        <taxon>Uroviricota</taxon>
        <taxon>Caudoviricetes</taxon>
        <taxon>Casjensviridae</taxon>
        <taxon>Gediminasvirus</taxon>
        <taxon>Gediminasvirus AchV4</taxon>
    </lineage>
</organism>
<evidence type="ECO:0000313" key="2">
    <source>
        <dbReference type="Proteomes" id="UP000595170"/>
    </source>
</evidence>
<keyword evidence="2" id="KW-1185">Reference proteome</keyword>
<gene>
    <name evidence="1" type="ORF">AchV4_0024</name>
</gene>
<dbReference type="Gene3D" id="6.20.230.10">
    <property type="match status" value="1"/>
</dbReference>
<dbReference type="Proteomes" id="UP000595170">
    <property type="component" value="Segment"/>
</dbReference>
<evidence type="ECO:0000313" key="1">
    <source>
        <dbReference type="EMBL" id="QPZ53261.1"/>
    </source>
</evidence>
<sequence>MPAKSQPGNGLSAEWDLGESQFKAGMDANLRFLSAAVQLVLERSDKILPTPPAEGMLAIAENGASIVGYKQGVWISVATPRNGWVGYDKLLGTHIHFDGSSWGRPPWIEDAPVDGRRYIRKDGAWLEDDYRISAFIPQITQANQQVASFIIPVPMSLPNDASDCVARCQLPPPEETALILRKNTTQIGTITFTPGETVGVIDITGTADVAFAKHDELNLFAPSPITGVPEGIRILFRLEM</sequence>
<protein>
    <submittedName>
        <fullName evidence="1">Putative tail fiber protein</fullName>
    </submittedName>
</protein>
<dbReference type="SUPFAM" id="SSF58046">
    <property type="entry name" value="Fibritin"/>
    <property type="match status" value="1"/>
</dbReference>
<accession>A0A7T3U7C4</accession>